<keyword evidence="1" id="KW-1133">Transmembrane helix</keyword>
<comment type="caution">
    <text evidence="2">The sequence shown here is derived from an EMBL/GenBank/DDBJ whole genome shotgun (WGS) entry which is preliminary data.</text>
</comment>
<keyword evidence="1" id="KW-0812">Transmembrane</keyword>
<evidence type="ECO:0000313" key="2">
    <source>
        <dbReference type="EMBL" id="GLD72389.1"/>
    </source>
</evidence>
<evidence type="ECO:0000313" key="3">
    <source>
        <dbReference type="Proteomes" id="UP001279410"/>
    </source>
</evidence>
<organism evidence="2 3">
    <name type="scientific">Lates japonicus</name>
    <name type="common">Japanese lates</name>
    <dbReference type="NCBI Taxonomy" id="270547"/>
    <lineage>
        <taxon>Eukaryota</taxon>
        <taxon>Metazoa</taxon>
        <taxon>Chordata</taxon>
        <taxon>Craniata</taxon>
        <taxon>Vertebrata</taxon>
        <taxon>Euteleostomi</taxon>
        <taxon>Actinopterygii</taxon>
        <taxon>Neopterygii</taxon>
        <taxon>Teleostei</taxon>
        <taxon>Neoteleostei</taxon>
        <taxon>Acanthomorphata</taxon>
        <taxon>Carangaria</taxon>
        <taxon>Carangaria incertae sedis</taxon>
        <taxon>Centropomidae</taxon>
        <taxon>Lates</taxon>
    </lineage>
</organism>
<dbReference type="Proteomes" id="UP001279410">
    <property type="component" value="Unassembled WGS sequence"/>
</dbReference>
<dbReference type="AlphaFoldDB" id="A0AAD3RJ52"/>
<keyword evidence="3" id="KW-1185">Reference proteome</keyword>
<name>A0AAD3RJ52_LATJO</name>
<reference evidence="2" key="1">
    <citation type="submission" date="2022-08" db="EMBL/GenBank/DDBJ databases">
        <title>Genome sequencing of akame (Lates japonicus).</title>
        <authorList>
            <person name="Hashiguchi Y."/>
            <person name="Takahashi H."/>
        </authorList>
    </citation>
    <scope>NUCLEOTIDE SEQUENCE</scope>
    <source>
        <strain evidence="2">Kochi</strain>
    </source>
</reference>
<keyword evidence="1" id="KW-0472">Membrane</keyword>
<evidence type="ECO:0000256" key="1">
    <source>
        <dbReference type="SAM" id="Phobius"/>
    </source>
</evidence>
<accession>A0AAD3RJ52</accession>
<dbReference type="EMBL" id="BRZM01001010">
    <property type="protein sequence ID" value="GLD72389.1"/>
    <property type="molecule type" value="Genomic_DNA"/>
</dbReference>
<sequence length="90" mass="10057">MVGPLRRRRVHGGSRPAGASYYIWLYMILAVFSPNEVQVWEGLLTLAFFPISRAPCLGGGQATALLEFMHKYTLTNTGVIIETEAERSRD</sequence>
<protein>
    <submittedName>
        <fullName evidence="2">Sodium/calcium exchanger 3 isoform X1</fullName>
    </submittedName>
</protein>
<proteinExistence type="predicted"/>
<gene>
    <name evidence="2" type="ORF">AKAME5_002371400</name>
</gene>
<feature type="transmembrane region" description="Helical" evidence="1">
    <location>
        <begin position="21"/>
        <end position="40"/>
    </location>
</feature>